<sequence length="199" mass="23484">MGSRIMHLIIANEIADRLSIGNKQAFLIGGIAPDAVSPKDLSHFFEGDHEEFTRKIAYEKFYQKYPSKDEYILGYYTHLIADDMWLKGFFIPWLKNRMENEESIFEKYHGDFRLLNSKLLHHYQLDVQLLDGMEHIDLIDLEEVKASDVKEFVPYVKEDMNYSMEDLEAKLQVFTFEQIRGYVETSVEKSLLKLKEIMK</sequence>
<name>A0ABW4VXC7_9BACI</name>
<dbReference type="EMBL" id="JBHUHQ010000002">
    <property type="protein sequence ID" value="MFD2042957.1"/>
    <property type="molecule type" value="Genomic_DNA"/>
</dbReference>
<organism evidence="1 2">
    <name type="scientific">Ornithinibacillus salinisoli</name>
    <dbReference type="NCBI Taxonomy" id="1848459"/>
    <lineage>
        <taxon>Bacteria</taxon>
        <taxon>Bacillati</taxon>
        <taxon>Bacillota</taxon>
        <taxon>Bacilli</taxon>
        <taxon>Bacillales</taxon>
        <taxon>Bacillaceae</taxon>
        <taxon>Ornithinibacillus</taxon>
    </lineage>
</organism>
<comment type="caution">
    <text evidence="1">The sequence shown here is derived from an EMBL/GenBank/DDBJ whole genome shotgun (WGS) entry which is preliminary data.</text>
</comment>
<evidence type="ECO:0000313" key="1">
    <source>
        <dbReference type="EMBL" id="MFD2042957.1"/>
    </source>
</evidence>
<gene>
    <name evidence="1" type="ORF">ACFSJF_01360</name>
</gene>
<protein>
    <submittedName>
        <fullName evidence="1">Hydrolase</fullName>
    </submittedName>
</protein>
<dbReference type="GO" id="GO:0016787">
    <property type="term" value="F:hydrolase activity"/>
    <property type="evidence" value="ECO:0007669"/>
    <property type="project" value="UniProtKB-KW"/>
</dbReference>
<proteinExistence type="predicted"/>
<reference evidence="2" key="1">
    <citation type="journal article" date="2019" name="Int. J. Syst. Evol. Microbiol.">
        <title>The Global Catalogue of Microorganisms (GCM) 10K type strain sequencing project: providing services to taxonomists for standard genome sequencing and annotation.</title>
        <authorList>
            <consortium name="The Broad Institute Genomics Platform"/>
            <consortium name="The Broad Institute Genome Sequencing Center for Infectious Disease"/>
            <person name="Wu L."/>
            <person name="Ma J."/>
        </authorList>
    </citation>
    <scope>NUCLEOTIDE SEQUENCE [LARGE SCALE GENOMIC DNA]</scope>
    <source>
        <strain evidence="2">R28</strain>
    </source>
</reference>
<evidence type="ECO:0000313" key="2">
    <source>
        <dbReference type="Proteomes" id="UP001597383"/>
    </source>
</evidence>
<dbReference type="Proteomes" id="UP001597383">
    <property type="component" value="Unassembled WGS sequence"/>
</dbReference>
<dbReference type="RefSeq" id="WP_377554693.1">
    <property type="nucleotide sequence ID" value="NZ_JBHUHQ010000002.1"/>
</dbReference>
<accession>A0ABW4VXC7</accession>
<keyword evidence="2" id="KW-1185">Reference proteome</keyword>
<keyword evidence="1" id="KW-0378">Hydrolase</keyword>